<dbReference type="KEGG" id="tvs:TRAVEDRAFT_54078"/>
<organism evidence="1 2">
    <name type="scientific">Trametes versicolor (strain FP-101664)</name>
    <name type="common">White-rot fungus</name>
    <name type="synonym">Coriolus versicolor</name>
    <dbReference type="NCBI Taxonomy" id="717944"/>
    <lineage>
        <taxon>Eukaryota</taxon>
        <taxon>Fungi</taxon>
        <taxon>Dikarya</taxon>
        <taxon>Basidiomycota</taxon>
        <taxon>Agaricomycotina</taxon>
        <taxon>Agaricomycetes</taxon>
        <taxon>Polyporales</taxon>
        <taxon>Polyporaceae</taxon>
        <taxon>Trametes</taxon>
    </lineage>
</organism>
<gene>
    <name evidence="1" type="ORF">TRAVEDRAFT_54078</name>
</gene>
<reference evidence="2" key="1">
    <citation type="journal article" date="2012" name="Science">
        <title>The Paleozoic origin of enzymatic lignin decomposition reconstructed from 31 fungal genomes.</title>
        <authorList>
            <person name="Floudas D."/>
            <person name="Binder M."/>
            <person name="Riley R."/>
            <person name="Barry K."/>
            <person name="Blanchette R.A."/>
            <person name="Henrissat B."/>
            <person name="Martinez A.T."/>
            <person name="Otillar R."/>
            <person name="Spatafora J.W."/>
            <person name="Yadav J.S."/>
            <person name="Aerts A."/>
            <person name="Benoit I."/>
            <person name="Boyd A."/>
            <person name="Carlson A."/>
            <person name="Copeland A."/>
            <person name="Coutinho P.M."/>
            <person name="de Vries R.P."/>
            <person name="Ferreira P."/>
            <person name="Findley K."/>
            <person name="Foster B."/>
            <person name="Gaskell J."/>
            <person name="Glotzer D."/>
            <person name="Gorecki P."/>
            <person name="Heitman J."/>
            <person name="Hesse C."/>
            <person name="Hori C."/>
            <person name="Igarashi K."/>
            <person name="Jurgens J.A."/>
            <person name="Kallen N."/>
            <person name="Kersten P."/>
            <person name="Kohler A."/>
            <person name="Kuees U."/>
            <person name="Kumar T.K.A."/>
            <person name="Kuo A."/>
            <person name="LaButti K."/>
            <person name="Larrondo L.F."/>
            <person name="Lindquist E."/>
            <person name="Ling A."/>
            <person name="Lombard V."/>
            <person name="Lucas S."/>
            <person name="Lundell T."/>
            <person name="Martin R."/>
            <person name="McLaughlin D.J."/>
            <person name="Morgenstern I."/>
            <person name="Morin E."/>
            <person name="Murat C."/>
            <person name="Nagy L.G."/>
            <person name="Nolan M."/>
            <person name="Ohm R.A."/>
            <person name="Patyshakuliyeva A."/>
            <person name="Rokas A."/>
            <person name="Ruiz-Duenas F.J."/>
            <person name="Sabat G."/>
            <person name="Salamov A."/>
            <person name="Samejima M."/>
            <person name="Schmutz J."/>
            <person name="Slot J.C."/>
            <person name="St John F."/>
            <person name="Stenlid J."/>
            <person name="Sun H."/>
            <person name="Sun S."/>
            <person name="Syed K."/>
            <person name="Tsang A."/>
            <person name="Wiebenga A."/>
            <person name="Young D."/>
            <person name="Pisabarro A."/>
            <person name="Eastwood D.C."/>
            <person name="Martin F."/>
            <person name="Cullen D."/>
            <person name="Grigoriev I.V."/>
            <person name="Hibbett D.S."/>
        </authorList>
    </citation>
    <scope>NUCLEOTIDE SEQUENCE [LARGE SCALE GENOMIC DNA]</scope>
    <source>
        <strain evidence="2">FP-101664</strain>
    </source>
</reference>
<dbReference type="AlphaFoldDB" id="R7SB13"/>
<dbReference type="RefSeq" id="XP_008045189.1">
    <property type="nucleotide sequence ID" value="XM_008046998.1"/>
</dbReference>
<evidence type="ECO:0000313" key="1">
    <source>
        <dbReference type="EMBL" id="EIW52104.1"/>
    </source>
</evidence>
<name>R7SB13_TRAVS</name>
<dbReference type="GeneID" id="19417308"/>
<dbReference type="EMBL" id="JH711797">
    <property type="protein sequence ID" value="EIW52104.1"/>
    <property type="molecule type" value="Genomic_DNA"/>
</dbReference>
<evidence type="ECO:0000313" key="2">
    <source>
        <dbReference type="Proteomes" id="UP000054317"/>
    </source>
</evidence>
<proteinExistence type="predicted"/>
<protein>
    <submittedName>
        <fullName evidence="1">Uncharacterized protein</fullName>
    </submittedName>
</protein>
<keyword evidence="2" id="KW-1185">Reference proteome</keyword>
<dbReference type="Proteomes" id="UP000054317">
    <property type="component" value="Unassembled WGS sequence"/>
</dbReference>
<accession>R7SB13</accession>
<sequence>MEQVDRDHPPLWRWGFVCDMARIFKLAREVQAQGGSGPNLAPLPTVDFSRDPASLRIASDSKSALGPDLNKKDGKAATVETHRVMAVLLWGTKYVSDYVRMYRMASRYKYVHTGVTGEDVNDMTRIIAFASARTWDFGDLDVQHAKGDLPDRRRLERFEELLGPPAWYLAIESADREDLAPLLLSGEFQAEAGMPVALTQGTGSSQE</sequence>